<reference evidence="1" key="1">
    <citation type="submission" date="2020-10" db="EMBL/GenBank/DDBJ databases">
        <title>Genome Sequence of Monilinia vaccinii-corymbosi Sheds Light on Mummy Berry Disease Infection of Blueberry and Mating Type.</title>
        <authorList>
            <person name="Yow A.G."/>
            <person name="Zhang Y."/>
            <person name="Bansal K."/>
            <person name="Eacker S.M."/>
            <person name="Sullivan S."/>
            <person name="Liachko I."/>
            <person name="Cubeta M.A."/>
            <person name="Rollins J.A."/>
            <person name="Ashrafi H."/>
        </authorList>
    </citation>
    <scope>NUCLEOTIDE SEQUENCE</scope>
    <source>
        <strain evidence="1">RL-1</strain>
    </source>
</reference>
<dbReference type="OrthoDB" id="496981at2759"/>
<dbReference type="Gene3D" id="3.40.50.1240">
    <property type="entry name" value="Phosphoglycerate mutase-like"/>
    <property type="match status" value="1"/>
</dbReference>
<dbReference type="InterPro" id="IPR029033">
    <property type="entry name" value="His_PPase_superfam"/>
</dbReference>
<accession>A0A8A3P2W5</accession>
<dbReference type="Proteomes" id="UP000672032">
    <property type="component" value="Chromosome 2"/>
</dbReference>
<evidence type="ECO:0000313" key="2">
    <source>
        <dbReference type="Proteomes" id="UP000672032"/>
    </source>
</evidence>
<name>A0A8A3P2W5_9HELO</name>
<keyword evidence="2" id="KW-1185">Reference proteome</keyword>
<proteinExistence type="predicted"/>
<sequence>MKRTINTTLLAFKDVIDRGVKVQAIDLLQNWDSCPNGIGMDKEDLRAHFGEQVDFDKVGDGWNNKSSGMWASENQEWKIPALKWKLGGLQSATDRIEVVIVSHGSTLDSLTGVHQTWGNGRIRSYLIDDCGQLISRLDENTLKEYRSHGTDNHMILASDCDSSDNLEHSELAAKPNLEVSKYFGPTSSVQTNCPNKTITEGISMNNTDGTVETAKQTQSSFIALVKLFRVETPATKFEWVVSKKVEARVTDTLEIISTVCQDRNTSLMIWLMYDCSLPRQLVMKKQVWLKVMIANPMGEKDQILGEDNGTAGWEVVVAVKL</sequence>
<organism evidence="1 2">
    <name type="scientific">Monilinia vaccinii-corymbosi</name>
    <dbReference type="NCBI Taxonomy" id="61207"/>
    <lineage>
        <taxon>Eukaryota</taxon>
        <taxon>Fungi</taxon>
        <taxon>Dikarya</taxon>
        <taxon>Ascomycota</taxon>
        <taxon>Pezizomycotina</taxon>
        <taxon>Leotiomycetes</taxon>
        <taxon>Helotiales</taxon>
        <taxon>Sclerotiniaceae</taxon>
        <taxon>Monilinia</taxon>
    </lineage>
</organism>
<evidence type="ECO:0000313" key="1">
    <source>
        <dbReference type="EMBL" id="QSZ31392.1"/>
    </source>
</evidence>
<dbReference type="EMBL" id="CP063406">
    <property type="protein sequence ID" value="QSZ31392.1"/>
    <property type="molecule type" value="Genomic_DNA"/>
</dbReference>
<dbReference type="AlphaFoldDB" id="A0A8A3P2W5"/>
<gene>
    <name evidence="1" type="ORF">DSL72_000957</name>
</gene>
<protein>
    <submittedName>
        <fullName evidence="1">Uncharacterized protein</fullName>
    </submittedName>
</protein>